<dbReference type="PANTHER" id="PTHR22945">
    <property type="entry name" value="SERPENTINE RECEPTOR, CLASS D DELTA"/>
    <property type="match status" value="1"/>
</dbReference>
<feature type="transmembrane region" description="Helical" evidence="6">
    <location>
        <begin position="189"/>
        <end position="216"/>
    </location>
</feature>
<comment type="similarity">
    <text evidence="2">Belongs to the nematode receptor-like protein srd family.</text>
</comment>
<evidence type="ECO:0000256" key="2">
    <source>
        <dbReference type="ARBA" id="ARBA00009166"/>
    </source>
</evidence>
<dbReference type="Proteomes" id="UP000025227">
    <property type="component" value="Unplaced"/>
</dbReference>
<feature type="transmembrane region" description="Helical" evidence="6">
    <location>
        <begin position="20"/>
        <end position="39"/>
    </location>
</feature>
<dbReference type="AlphaFoldDB" id="A0A7I4YB13"/>
<dbReference type="PANTHER" id="PTHR22945:SF40">
    <property type="entry name" value="SERPENTINE RECEPTOR, CLASS D (DELTA)-RELATED"/>
    <property type="match status" value="1"/>
</dbReference>
<dbReference type="OrthoDB" id="5865968at2759"/>
<dbReference type="GO" id="GO:0016020">
    <property type="term" value="C:membrane"/>
    <property type="evidence" value="ECO:0007669"/>
    <property type="project" value="UniProtKB-SubCell"/>
</dbReference>
<organism evidence="7 8">
    <name type="scientific">Haemonchus contortus</name>
    <name type="common">Barber pole worm</name>
    <dbReference type="NCBI Taxonomy" id="6289"/>
    <lineage>
        <taxon>Eukaryota</taxon>
        <taxon>Metazoa</taxon>
        <taxon>Ecdysozoa</taxon>
        <taxon>Nematoda</taxon>
        <taxon>Chromadorea</taxon>
        <taxon>Rhabditida</taxon>
        <taxon>Rhabditina</taxon>
        <taxon>Rhabditomorpha</taxon>
        <taxon>Strongyloidea</taxon>
        <taxon>Trichostrongylidae</taxon>
        <taxon>Haemonchus</taxon>
    </lineage>
</organism>
<keyword evidence="7" id="KW-1185">Reference proteome</keyword>
<name>A0A7I4YB13_HAECO</name>
<keyword evidence="3 6" id="KW-0812">Transmembrane</keyword>
<keyword evidence="4 6" id="KW-1133">Transmembrane helix</keyword>
<evidence type="ECO:0000313" key="7">
    <source>
        <dbReference type="Proteomes" id="UP000025227"/>
    </source>
</evidence>
<accession>A0A7I4YB13</accession>
<dbReference type="OMA" id="IIFRFRV"/>
<proteinExistence type="inferred from homology"/>
<protein>
    <submittedName>
        <fullName evidence="8">G protein-coupled receptor</fullName>
    </submittedName>
</protein>
<feature type="transmembrane region" description="Helical" evidence="6">
    <location>
        <begin position="91"/>
        <end position="115"/>
    </location>
</feature>
<dbReference type="InterPro" id="IPR019421">
    <property type="entry name" value="7TM_GPCR_serpentine_rcpt_Srd"/>
</dbReference>
<comment type="subcellular location">
    <subcellularLocation>
        <location evidence="1">Membrane</location>
        <topology evidence="1">Multi-pass membrane protein</topology>
    </subcellularLocation>
</comment>
<dbReference type="SUPFAM" id="SSF81321">
    <property type="entry name" value="Family A G protein-coupled receptor-like"/>
    <property type="match status" value="1"/>
</dbReference>
<evidence type="ECO:0000256" key="1">
    <source>
        <dbReference type="ARBA" id="ARBA00004141"/>
    </source>
</evidence>
<evidence type="ECO:0000256" key="5">
    <source>
        <dbReference type="ARBA" id="ARBA00023136"/>
    </source>
</evidence>
<evidence type="ECO:0000256" key="4">
    <source>
        <dbReference type="ARBA" id="ARBA00022989"/>
    </source>
</evidence>
<evidence type="ECO:0000256" key="3">
    <source>
        <dbReference type="ARBA" id="ARBA00022692"/>
    </source>
</evidence>
<feature type="transmembrane region" description="Helical" evidence="6">
    <location>
        <begin position="136"/>
        <end position="156"/>
    </location>
</feature>
<dbReference type="InterPro" id="IPR050920">
    <property type="entry name" value="Nematode_rcpt-like_delta"/>
</dbReference>
<evidence type="ECO:0000256" key="6">
    <source>
        <dbReference type="SAM" id="Phobius"/>
    </source>
</evidence>
<dbReference type="Pfam" id="PF10317">
    <property type="entry name" value="7TM_GPCR_Srd"/>
    <property type="match status" value="1"/>
</dbReference>
<sequence length="339" mass="38120">NFRLVMEDSELNPLVVHCYYAIFATLTLSTNGLLIYLIIYKSPNIVRSLKAMLISICTMQILTALTAAFLQGRMIASASSTAIISESPLRMFGPMAGLIASGIMNASTYYIELSIAHTVFWRYRMLQSRQMNKAELLLSFAMIVIWPLLILVLPLIGSSQFDMEDVIRSHRNYNLERYGEFGGYEAKSLYLTICTFIGTAISITSPILILCLRRLILKTFKNLNHQYTEKTVQSSKMYLKALTMQAMLPILGIVPTSLLSALAWARGAEAPISEYLRMCIPTLLCVINPLITFYFVPLYRAWVFKKLCKRSTPIKAESMTSKSIAPNHTLKAPVITPVE</sequence>
<dbReference type="WBParaSite" id="HCON_00071690-00001">
    <property type="protein sequence ID" value="HCON_00071690-00001"/>
    <property type="gene ID" value="HCON_00071690"/>
</dbReference>
<keyword evidence="5 6" id="KW-0472">Membrane</keyword>
<evidence type="ECO:0000313" key="8">
    <source>
        <dbReference type="WBParaSite" id="HCON_00071690-00001"/>
    </source>
</evidence>
<feature type="transmembrane region" description="Helical" evidence="6">
    <location>
        <begin position="275"/>
        <end position="296"/>
    </location>
</feature>
<feature type="transmembrane region" description="Helical" evidence="6">
    <location>
        <begin position="237"/>
        <end position="263"/>
    </location>
</feature>
<feature type="transmembrane region" description="Helical" evidence="6">
    <location>
        <begin position="51"/>
        <end position="71"/>
    </location>
</feature>
<reference evidence="8" key="1">
    <citation type="submission" date="2020-12" db="UniProtKB">
        <authorList>
            <consortium name="WormBaseParasite"/>
        </authorList>
    </citation>
    <scope>IDENTIFICATION</scope>
    <source>
        <strain evidence="8">MHco3</strain>
    </source>
</reference>